<evidence type="ECO:0000256" key="3">
    <source>
        <dbReference type="ARBA" id="ARBA00022840"/>
    </source>
</evidence>
<dbReference type="SUPFAM" id="SSF55681">
    <property type="entry name" value="Class II aaRS and biotin synthetases"/>
    <property type="match status" value="1"/>
</dbReference>
<dbReference type="AlphaFoldDB" id="A0A1S8CZ24"/>
<evidence type="ECO:0000313" key="6">
    <source>
        <dbReference type="Proteomes" id="UP000192132"/>
    </source>
</evidence>
<evidence type="ECO:0000256" key="1">
    <source>
        <dbReference type="ARBA" id="ARBA00022598"/>
    </source>
</evidence>
<dbReference type="OrthoDB" id="9802326at2"/>
<organism evidence="5 6">
    <name type="scientific">Alkanindiges hydrocarboniclasticus</name>
    <dbReference type="NCBI Taxonomy" id="1907941"/>
    <lineage>
        <taxon>Bacteria</taxon>
        <taxon>Pseudomonadati</taxon>
        <taxon>Pseudomonadota</taxon>
        <taxon>Gammaproteobacteria</taxon>
        <taxon>Moraxellales</taxon>
        <taxon>Moraxellaceae</taxon>
        <taxon>Alkanindiges</taxon>
    </lineage>
</organism>
<dbReference type="PANTHER" id="PTHR42918">
    <property type="entry name" value="LYSYL-TRNA SYNTHETASE"/>
    <property type="match status" value="1"/>
</dbReference>
<keyword evidence="3" id="KW-0067">ATP-binding</keyword>
<dbReference type="Pfam" id="PF00152">
    <property type="entry name" value="tRNA-synt_2"/>
    <property type="match status" value="1"/>
</dbReference>
<accession>A0A1S8CZ24</accession>
<dbReference type="Proteomes" id="UP000192132">
    <property type="component" value="Unassembled WGS sequence"/>
</dbReference>
<keyword evidence="6" id="KW-1185">Reference proteome</keyword>
<dbReference type="EMBL" id="MLCN01000006">
    <property type="protein sequence ID" value="ONG41907.1"/>
    <property type="molecule type" value="Genomic_DNA"/>
</dbReference>
<keyword evidence="2" id="KW-0547">Nucleotide-binding</keyword>
<dbReference type="GO" id="GO:0005829">
    <property type="term" value="C:cytosol"/>
    <property type="evidence" value="ECO:0007669"/>
    <property type="project" value="TreeGrafter"/>
</dbReference>
<feature type="domain" description="Aminoacyl-transfer RNA synthetases class-II family profile" evidence="4">
    <location>
        <begin position="21"/>
        <end position="316"/>
    </location>
</feature>
<dbReference type="RefSeq" id="WP_076877028.1">
    <property type="nucleotide sequence ID" value="NZ_MLCN01000006.1"/>
</dbReference>
<dbReference type="PROSITE" id="PS50862">
    <property type="entry name" value="AA_TRNA_LIGASE_II"/>
    <property type="match status" value="1"/>
</dbReference>
<dbReference type="GO" id="GO:0000049">
    <property type="term" value="F:tRNA binding"/>
    <property type="evidence" value="ECO:0007669"/>
    <property type="project" value="TreeGrafter"/>
</dbReference>
<keyword evidence="1" id="KW-0436">Ligase</keyword>
<dbReference type="InterPro" id="IPR045864">
    <property type="entry name" value="aa-tRNA-synth_II/BPL/LPL"/>
</dbReference>
<sequence>MNATSSQLSGRLQAIRARAILYQHIREFFSQRQVLEVETPVLQSVQNSNNPAIIVQRQIIGEAQRSDLPTCLHTSPAFAMQQLLTCGCGAIYQICKVFPHSIKAHEQQRKHSSEFSMLAWYTPDTTFAQLMQDIDELLAHVFGYRVDFEVISYQHAFMRRLDINPHRAEIKQLKELARRVGLNVNYGEDRMAWLEALFCHFVEPTLGYNQPVFLTDFPLEMAATAQSKVNDDGITVATKFDLYIDGLKLASGQQMHIEQSLNHMPENPKLENQILENEILENQHTVLPHGRILLGLDRLLMLLMDKRRIDQVMSFPVYPD</sequence>
<evidence type="ECO:0000256" key="2">
    <source>
        <dbReference type="ARBA" id="ARBA00022741"/>
    </source>
</evidence>
<evidence type="ECO:0000313" key="5">
    <source>
        <dbReference type="EMBL" id="ONG41907.1"/>
    </source>
</evidence>
<gene>
    <name evidence="5" type="ORF">BKE30_02145</name>
</gene>
<dbReference type="Gene3D" id="3.30.930.10">
    <property type="entry name" value="Bira Bifunctional Protein, Domain 2"/>
    <property type="match status" value="1"/>
</dbReference>
<protein>
    <recommendedName>
        <fullName evidence="4">Aminoacyl-transfer RNA synthetases class-II family profile domain-containing protein</fullName>
    </recommendedName>
</protein>
<dbReference type="GO" id="GO:0006430">
    <property type="term" value="P:lysyl-tRNA aminoacylation"/>
    <property type="evidence" value="ECO:0007669"/>
    <property type="project" value="TreeGrafter"/>
</dbReference>
<proteinExistence type="predicted"/>
<dbReference type="InterPro" id="IPR006195">
    <property type="entry name" value="aa-tRNA-synth_II"/>
</dbReference>
<reference evidence="5 6" key="1">
    <citation type="submission" date="2016-10" db="EMBL/GenBank/DDBJ databases">
        <title>Draft Genome sequence of Alkanindiges sp. strain H1.</title>
        <authorList>
            <person name="Subhash Y."/>
            <person name="Lee S."/>
        </authorList>
    </citation>
    <scope>NUCLEOTIDE SEQUENCE [LARGE SCALE GENOMIC DNA]</scope>
    <source>
        <strain evidence="5 6">H1</strain>
    </source>
</reference>
<evidence type="ECO:0000259" key="4">
    <source>
        <dbReference type="PROSITE" id="PS50862"/>
    </source>
</evidence>
<dbReference type="GO" id="GO:0005524">
    <property type="term" value="F:ATP binding"/>
    <property type="evidence" value="ECO:0007669"/>
    <property type="project" value="InterPro"/>
</dbReference>
<dbReference type="PANTHER" id="PTHR42918:SF6">
    <property type="entry name" value="ELONGATION FACTOR P--(R)-BETA-LYSINE LIGASE"/>
    <property type="match status" value="1"/>
</dbReference>
<dbReference type="InterPro" id="IPR004364">
    <property type="entry name" value="Aa-tRNA-synt_II"/>
</dbReference>
<dbReference type="STRING" id="1907941.BKE30_02145"/>
<dbReference type="GO" id="GO:0004824">
    <property type="term" value="F:lysine-tRNA ligase activity"/>
    <property type="evidence" value="ECO:0007669"/>
    <property type="project" value="TreeGrafter"/>
</dbReference>
<comment type="caution">
    <text evidence="5">The sequence shown here is derived from an EMBL/GenBank/DDBJ whole genome shotgun (WGS) entry which is preliminary data.</text>
</comment>
<name>A0A1S8CZ24_9GAMM</name>